<evidence type="ECO:0000313" key="2">
    <source>
        <dbReference type="EMBL" id="KAF0728267.1"/>
    </source>
</evidence>
<evidence type="ECO:0000313" key="3">
    <source>
        <dbReference type="Proteomes" id="UP000478052"/>
    </source>
</evidence>
<keyword evidence="3" id="KW-1185">Reference proteome</keyword>
<accession>A0A6G0WLT1</accession>
<dbReference type="InterPro" id="IPR036691">
    <property type="entry name" value="Endo/exonu/phosph_ase_sf"/>
</dbReference>
<keyword evidence="2" id="KW-0548">Nucleotidyltransferase</keyword>
<dbReference type="AlphaFoldDB" id="A0A6G0WLT1"/>
<comment type="caution">
    <text evidence="2">The sequence shown here is derived from an EMBL/GenBank/DDBJ whole genome shotgun (WGS) entry which is preliminary data.</text>
</comment>
<dbReference type="OrthoDB" id="8069600at2759"/>
<proteinExistence type="predicted"/>
<protein>
    <submittedName>
        <fullName evidence="2">Reverse transcriptase domain-containing protein</fullName>
    </submittedName>
</protein>
<dbReference type="EMBL" id="VUJU01008605">
    <property type="protein sequence ID" value="KAF0728267.1"/>
    <property type="molecule type" value="Genomic_DNA"/>
</dbReference>
<keyword evidence="2" id="KW-0808">Transferase</keyword>
<dbReference type="SUPFAM" id="SSF56219">
    <property type="entry name" value="DNase I-like"/>
    <property type="match status" value="1"/>
</dbReference>
<name>A0A6G0WLT1_APHCR</name>
<sequence>FQKLALNYLASLKIEITKIADTQQEILTFIQTNNVINNTFQYPGDMQMDHEVDYFISNWPLSDMDITPSSASSSSTNDDIMTALSSLQLKTDIINLSSFLAELKAENNFLKSEVESLKDKVLKLESLDSPASSSSVVSQVFQETFERERCSTNLLVFGFPESLAESTSQRITDDKSALEKIVVPLIGNLPTRYKLIRLGKAQPNITRPLKIILESKECASSILYNYYDVKKSDINLPPNFRIAKDNSPTTDPTATQAGEVGLRIAHINGLPKANYQQPLNHSPVANSISGFYQNCRGLRTKICNFKCNVACINYDFFVLTETWLTDSFTDCELGLFNYNIYRYDRSSITSNYLRGGGVLIDIRKDISSKLIVVCEINVEHLFVMLTVGSSKFIINAAYFPPLCPSNLFENFMSVLETVYQHHPDHIFLLCGDYNLPEISWSNDSHGLTYSSLSALRVPCVPELLAFNDSVVVTQSLEPFVPPDPYHPPLKISFPLISLVY</sequence>
<reference evidence="2 3" key="1">
    <citation type="submission" date="2019-08" db="EMBL/GenBank/DDBJ databases">
        <title>Whole genome of Aphis craccivora.</title>
        <authorList>
            <person name="Voronova N.V."/>
            <person name="Shulinski R.S."/>
            <person name="Bandarenka Y.V."/>
            <person name="Zhorov D.G."/>
            <person name="Warner D."/>
        </authorList>
    </citation>
    <scope>NUCLEOTIDE SEQUENCE [LARGE SCALE GENOMIC DNA]</scope>
    <source>
        <strain evidence="2">180601</strain>
        <tissue evidence="2">Whole Body</tissue>
    </source>
</reference>
<feature type="non-terminal residue" evidence="2">
    <location>
        <position position="500"/>
    </location>
</feature>
<feature type="non-terminal residue" evidence="2">
    <location>
        <position position="1"/>
    </location>
</feature>
<dbReference type="Gene3D" id="3.60.10.10">
    <property type="entry name" value="Endonuclease/exonuclease/phosphatase"/>
    <property type="match status" value="1"/>
</dbReference>
<feature type="coiled-coil region" evidence="1">
    <location>
        <begin position="100"/>
        <end position="127"/>
    </location>
</feature>
<dbReference type="GO" id="GO:0003964">
    <property type="term" value="F:RNA-directed DNA polymerase activity"/>
    <property type="evidence" value="ECO:0007669"/>
    <property type="project" value="UniProtKB-KW"/>
</dbReference>
<keyword evidence="2" id="KW-0695">RNA-directed DNA polymerase</keyword>
<evidence type="ECO:0000256" key="1">
    <source>
        <dbReference type="SAM" id="Coils"/>
    </source>
</evidence>
<keyword evidence="1" id="KW-0175">Coiled coil</keyword>
<gene>
    <name evidence="2" type="ORF">FWK35_00024082</name>
</gene>
<organism evidence="2 3">
    <name type="scientific">Aphis craccivora</name>
    <name type="common">Cowpea aphid</name>
    <dbReference type="NCBI Taxonomy" id="307492"/>
    <lineage>
        <taxon>Eukaryota</taxon>
        <taxon>Metazoa</taxon>
        <taxon>Ecdysozoa</taxon>
        <taxon>Arthropoda</taxon>
        <taxon>Hexapoda</taxon>
        <taxon>Insecta</taxon>
        <taxon>Pterygota</taxon>
        <taxon>Neoptera</taxon>
        <taxon>Paraneoptera</taxon>
        <taxon>Hemiptera</taxon>
        <taxon>Sternorrhyncha</taxon>
        <taxon>Aphidomorpha</taxon>
        <taxon>Aphidoidea</taxon>
        <taxon>Aphididae</taxon>
        <taxon>Aphidini</taxon>
        <taxon>Aphis</taxon>
        <taxon>Aphis</taxon>
    </lineage>
</organism>
<dbReference type="Proteomes" id="UP000478052">
    <property type="component" value="Unassembled WGS sequence"/>
</dbReference>